<feature type="transmembrane region" description="Helical" evidence="1">
    <location>
        <begin position="7"/>
        <end position="32"/>
    </location>
</feature>
<protein>
    <recommendedName>
        <fullName evidence="4">DUF5673 domain-containing protein</fullName>
    </recommendedName>
</protein>
<evidence type="ECO:0008006" key="4">
    <source>
        <dbReference type="Google" id="ProtNLM"/>
    </source>
</evidence>
<keyword evidence="3" id="KW-1185">Reference proteome</keyword>
<dbReference type="RefSeq" id="WP_194703604.1">
    <property type="nucleotide sequence ID" value="NZ_JADKNH010000015.1"/>
</dbReference>
<dbReference type="EMBL" id="JADKNH010000015">
    <property type="protein sequence ID" value="MBF4695367.1"/>
    <property type="molecule type" value="Genomic_DNA"/>
</dbReference>
<feature type="transmembrane region" description="Helical" evidence="1">
    <location>
        <begin position="82"/>
        <end position="101"/>
    </location>
</feature>
<feature type="transmembrane region" description="Helical" evidence="1">
    <location>
        <begin position="113"/>
        <end position="133"/>
    </location>
</feature>
<evidence type="ECO:0000256" key="1">
    <source>
        <dbReference type="SAM" id="Phobius"/>
    </source>
</evidence>
<reference evidence="2 3" key="1">
    <citation type="submission" date="2020-11" db="EMBL/GenBank/DDBJ databases">
        <title>Fusibacter basophilias sp. nov.</title>
        <authorList>
            <person name="Qiu D."/>
        </authorList>
    </citation>
    <scope>NUCLEOTIDE SEQUENCE [LARGE SCALE GENOMIC DNA]</scope>
    <source>
        <strain evidence="2 3">Q10-2</strain>
    </source>
</reference>
<organism evidence="2 3">
    <name type="scientific">Fusibacter ferrireducens</name>
    <dbReference type="NCBI Taxonomy" id="2785058"/>
    <lineage>
        <taxon>Bacteria</taxon>
        <taxon>Bacillati</taxon>
        <taxon>Bacillota</taxon>
        <taxon>Clostridia</taxon>
        <taxon>Eubacteriales</taxon>
        <taxon>Eubacteriales Family XII. Incertae Sedis</taxon>
        <taxon>Fusibacter</taxon>
    </lineage>
</organism>
<dbReference type="Proteomes" id="UP000614200">
    <property type="component" value="Unassembled WGS sequence"/>
</dbReference>
<keyword evidence="1" id="KW-0472">Membrane</keyword>
<keyword evidence="1" id="KW-1133">Transmembrane helix</keyword>
<proteinExistence type="predicted"/>
<gene>
    <name evidence="2" type="ORF">ISU02_19915</name>
</gene>
<evidence type="ECO:0000313" key="2">
    <source>
        <dbReference type="EMBL" id="MBF4695367.1"/>
    </source>
</evidence>
<evidence type="ECO:0000313" key="3">
    <source>
        <dbReference type="Proteomes" id="UP000614200"/>
    </source>
</evidence>
<comment type="caution">
    <text evidence="2">The sequence shown here is derived from an EMBL/GenBank/DDBJ whole genome shotgun (WGS) entry which is preliminary data.</text>
</comment>
<keyword evidence="1" id="KW-0812">Transmembrane</keyword>
<accession>A0ABR9ZY19</accession>
<name>A0ABR9ZY19_9FIRM</name>
<feature type="transmembrane region" description="Helical" evidence="1">
    <location>
        <begin position="38"/>
        <end position="57"/>
    </location>
</feature>
<sequence>MNNTTRSLIFFTGLLAIIFYYFSIIPMLPFAMEQPTFYINYLAASLLLVFPWIQLIMRKGVLKKYKLKDESLFQLAIHDAKAIHRITFYAIAFLVILFPATGNKLDLKALLPVHYFTFAIWLFISELWIYVTYKTTKAYFGREYILISGLDFRLDFPFGSMLYSHSGVYHYTDFKYYYIEGQIIYLVLENEQGKIAVEAEPSYVSNITSYLSAQKVKAIKPY</sequence>